<accession>A0A0C9X2M5</accession>
<proteinExistence type="predicted"/>
<organism evidence="1 2">
    <name type="scientific">Laccaria amethystina LaAM-08-1</name>
    <dbReference type="NCBI Taxonomy" id="1095629"/>
    <lineage>
        <taxon>Eukaryota</taxon>
        <taxon>Fungi</taxon>
        <taxon>Dikarya</taxon>
        <taxon>Basidiomycota</taxon>
        <taxon>Agaricomycotina</taxon>
        <taxon>Agaricomycetes</taxon>
        <taxon>Agaricomycetidae</taxon>
        <taxon>Agaricales</taxon>
        <taxon>Agaricineae</taxon>
        <taxon>Hydnangiaceae</taxon>
        <taxon>Laccaria</taxon>
    </lineage>
</organism>
<keyword evidence="2" id="KW-1185">Reference proteome</keyword>
<reference evidence="2" key="2">
    <citation type="submission" date="2015-01" db="EMBL/GenBank/DDBJ databases">
        <title>Evolutionary Origins and Diversification of the Mycorrhizal Mutualists.</title>
        <authorList>
            <consortium name="DOE Joint Genome Institute"/>
            <consortium name="Mycorrhizal Genomics Consortium"/>
            <person name="Kohler A."/>
            <person name="Kuo A."/>
            <person name="Nagy L.G."/>
            <person name="Floudas D."/>
            <person name="Copeland A."/>
            <person name="Barry K.W."/>
            <person name="Cichocki N."/>
            <person name="Veneault-Fourrey C."/>
            <person name="LaButti K."/>
            <person name="Lindquist E.A."/>
            <person name="Lipzen A."/>
            <person name="Lundell T."/>
            <person name="Morin E."/>
            <person name="Murat C."/>
            <person name="Riley R."/>
            <person name="Ohm R."/>
            <person name="Sun H."/>
            <person name="Tunlid A."/>
            <person name="Henrissat B."/>
            <person name="Grigoriev I.V."/>
            <person name="Hibbett D.S."/>
            <person name="Martin F."/>
        </authorList>
    </citation>
    <scope>NUCLEOTIDE SEQUENCE [LARGE SCALE GENOMIC DNA]</scope>
    <source>
        <strain evidence="2">LaAM-08-1</strain>
    </source>
</reference>
<reference evidence="1 2" key="1">
    <citation type="submission" date="2014-04" db="EMBL/GenBank/DDBJ databases">
        <authorList>
            <consortium name="DOE Joint Genome Institute"/>
            <person name="Kuo A."/>
            <person name="Kohler A."/>
            <person name="Nagy L.G."/>
            <person name="Floudas D."/>
            <person name="Copeland A."/>
            <person name="Barry K.W."/>
            <person name="Cichocki N."/>
            <person name="Veneault-Fourrey C."/>
            <person name="LaButti K."/>
            <person name="Lindquist E.A."/>
            <person name="Lipzen A."/>
            <person name="Lundell T."/>
            <person name="Morin E."/>
            <person name="Murat C."/>
            <person name="Sun H."/>
            <person name="Tunlid A."/>
            <person name="Henrissat B."/>
            <person name="Grigoriev I.V."/>
            <person name="Hibbett D.S."/>
            <person name="Martin F."/>
            <person name="Nordberg H.P."/>
            <person name="Cantor M.N."/>
            <person name="Hua S.X."/>
        </authorList>
    </citation>
    <scope>NUCLEOTIDE SEQUENCE [LARGE SCALE GENOMIC DNA]</scope>
    <source>
        <strain evidence="1 2">LaAM-08-1</strain>
    </source>
</reference>
<dbReference type="EMBL" id="KN838755">
    <property type="protein sequence ID" value="KIJ95448.1"/>
    <property type="molecule type" value="Genomic_DNA"/>
</dbReference>
<dbReference type="HOGENOM" id="CLU_1372415_0_0_1"/>
<name>A0A0C9X2M5_9AGAR</name>
<dbReference type="OrthoDB" id="2836601at2759"/>
<dbReference type="AlphaFoldDB" id="A0A0C9X2M5"/>
<evidence type="ECO:0000313" key="1">
    <source>
        <dbReference type="EMBL" id="KIJ95448.1"/>
    </source>
</evidence>
<sequence>MSHITKSKPITYANAVRTLNDRDVQEDIKDACRRLAQAMSTLVERFDAITKQMHTIDLQRRTSPLKPRWCAIRKEFTELLWQYRTNAGFISGRLKLFCTSVLPLAARNIEGRSRRSHEECLQVLQSFMTVRTFFTTIYNPNPLPPSLVSDISRTCCVNEVTRRTCHEHYPNLKDISDSCAFRMGRFPTLMCRILYFRRFV</sequence>
<dbReference type="Proteomes" id="UP000054477">
    <property type="component" value="Unassembled WGS sequence"/>
</dbReference>
<protein>
    <submittedName>
        <fullName evidence="1">Unplaced genomic scaffold K443scaffold_220, whole genome shotgun sequence</fullName>
    </submittedName>
</protein>
<gene>
    <name evidence="1" type="ORF">K443DRAFT_108769</name>
</gene>
<evidence type="ECO:0000313" key="2">
    <source>
        <dbReference type="Proteomes" id="UP000054477"/>
    </source>
</evidence>